<accession>A0ACB9GLA4</accession>
<reference evidence="2" key="1">
    <citation type="journal article" date="2022" name="Mol. Ecol. Resour.">
        <title>The genomes of chicory, endive, great burdock and yacon provide insights into Asteraceae palaeo-polyploidization history and plant inulin production.</title>
        <authorList>
            <person name="Fan W."/>
            <person name="Wang S."/>
            <person name="Wang H."/>
            <person name="Wang A."/>
            <person name="Jiang F."/>
            <person name="Liu H."/>
            <person name="Zhao H."/>
            <person name="Xu D."/>
            <person name="Zhang Y."/>
        </authorList>
    </citation>
    <scope>NUCLEOTIDE SEQUENCE [LARGE SCALE GENOMIC DNA]</scope>
    <source>
        <strain evidence="2">cv. Yunnan</strain>
    </source>
</reference>
<protein>
    <submittedName>
        <fullName evidence="1">Uncharacterized protein</fullName>
    </submittedName>
</protein>
<dbReference type="Proteomes" id="UP001056120">
    <property type="component" value="Linkage Group LG14"/>
</dbReference>
<evidence type="ECO:0000313" key="2">
    <source>
        <dbReference type="Proteomes" id="UP001056120"/>
    </source>
</evidence>
<reference evidence="1 2" key="2">
    <citation type="journal article" date="2022" name="Mol. Ecol. Resour.">
        <title>The genomes of chicory, endive, great burdock and yacon provide insights into Asteraceae paleo-polyploidization history and plant inulin production.</title>
        <authorList>
            <person name="Fan W."/>
            <person name="Wang S."/>
            <person name="Wang H."/>
            <person name="Wang A."/>
            <person name="Jiang F."/>
            <person name="Liu H."/>
            <person name="Zhao H."/>
            <person name="Xu D."/>
            <person name="Zhang Y."/>
        </authorList>
    </citation>
    <scope>NUCLEOTIDE SEQUENCE [LARGE SCALE GENOMIC DNA]</scope>
    <source>
        <strain evidence="2">cv. Yunnan</strain>
        <tissue evidence="1">Leaves</tissue>
    </source>
</reference>
<evidence type="ECO:0000313" key="1">
    <source>
        <dbReference type="EMBL" id="KAI3784245.1"/>
    </source>
</evidence>
<name>A0ACB9GLA4_9ASTR</name>
<gene>
    <name evidence="1" type="ORF">L1987_43340</name>
</gene>
<proteinExistence type="predicted"/>
<keyword evidence="2" id="KW-1185">Reference proteome</keyword>
<comment type="caution">
    <text evidence="1">The sequence shown here is derived from an EMBL/GenBank/DDBJ whole genome shotgun (WGS) entry which is preliminary data.</text>
</comment>
<dbReference type="EMBL" id="CM042031">
    <property type="protein sequence ID" value="KAI3784245.1"/>
    <property type="molecule type" value="Genomic_DNA"/>
</dbReference>
<organism evidence="1 2">
    <name type="scientific">Smallanthus sonchifolius</name>
    <dbReference type="NCBI Taxonomy" id="185202"/>
    <lineage>
        <taxon>Eukaryota</taxon>
        <taxon>Viridiplantae</taxon>
        <taxon>Streptophyta</taxon>
        <taxon>Embryophyta</taxon>
        <taxon>Tracheophyta</taxon>
        <taxon>Spermatophyta</taxon>
        <taxon>Magnoliopsida</taxon>
        <taxon>eudicotyledons</taxon>
        <taxon>Gunneridae</taxon>
        <taxon>Pentapetalae</taxon>
        <taxon>asterids</taxon>
        <taxon>campanulids</taxon>
        <taxon>Asterales</taxon>
        <taxon>Asteraceae</taxon>
        <taxon>Asteroideae</taxon>
        <taxon>Heliantheae alliance</taxon>
        <taxon>Millerieae</taxon>
        <taxon>Smallanthus</taxon>
    </lineage>
</organism>
<sequence length="160" mass="18100">MIMRWKATSGRKPVTIAWIIKSPITAISKALDLYSKCMINFSDNYQRPLMIMEAYPNSQQLPLSETDHHLIRGTSTRTTATATPTQVMIKSSFATTATMWPSPRMMTIHEDRTCSFRDDGVVCKKKLTDKICFIGMPCLNLESPNIRTVCLLQLRVDGIL</sequence>